<accession>A0A8T9Q0Q4</accession>
<dbReference type="InterPro" id="IPR007527">
    <property type="entry name" value="Znf_SWIM"/>
</dbReference>
<keyword evidence="1" id="KW-0479">Metal-binding</keyword>
<dbReference type="Proteomes" id="UP000831796">
    <property type="component" value="Chromosome"/>
</dbReference>
<evidence type="ECO:0000313" key="3">
    <source>
        <dbReference type="EMBL" id="UOQ69981.1"/>
    </source>
</evidence>
<feature type="domain" description="SWIM-type" evidence="2">
    <location>
        <begin position="74"/>
        <end position="110"/>
    </location>
</feature>
<dbReference type="KEGG" id="hcu:MUN79_14390"/>
<dbReference type="RefSeq" id="WP_244673405.1">
    <property type="nucleotide sequence ID" value="NZ_CP095046.1"/>
</dbReference>
<keyword evidence="1" id="KW-0863">Zinc-finger</keyword>
<keyword evidence="1" id="KW-0862">Zinc</keyword>
<evidence type="ECO:0000256" key="1">
    <source>
        <dbReference type="PROSITE-ProRule" id="PRU00325"/>
    </source>
</evidence>
<evidence type="ECO:0000259" key="2">
    <source>
        <dbReference type="PROSITE" id="PS50966"/>
    </source>
</evidence>
<name>A0A8T9Q0Q4_9BACT</name>
<evidence type="ECO:0000313" key="4">
    <source>
        <dbReference type="Proteomes" id="UP000831796"/>
    </source>
</evidence>
<proteinExistence type="predicted"/>
<dbReference type="PROSITE" id="PS50966">
    <property type="entry name" value="ZF_SWIM"/>
    <property type="match status" value="1"/>
</dbReference>
<sequence>MPPSPEIPAELEPGRHHYWFAAQLPALTSADVERLAPTLPPADYRTLTAIQPQKLTLNAGTFTSPSSFGGPPFPPVTVEQQPQGLLLTCSCSAPAGTLCEHQALVLLSILQRKELRVFFDAAQRQELLRAAARDYGLEHATDLDAHFELTYNRPQVLVAPRQAGLFAVTAATTQELVSQLLPEGRGAVAAAGSRRIVVLSRHKYYGHLTVQLAEAVLTTAGKVKNPVTVLNPLDRLGTSDNLAELRFYSGLARFQHNYDEKRSTATLQALRAIVDNPENLPVFAHNPTVSDKLTGPALTPLQLRAAPPICICTSVSKTSFTR</sequence>
<dbReference type="EMBL" id="CP095046">
    <property type="protein sequence ID" value="UOQ69981.1"/>
    <property type="molecule type" value="Genomic_DNA"/>
</dbReference>
<gene>
    <name evidence="3" type="ORF">MUN79_14390</name>
</gene>
<keyword evidence="4" id="KW-1185">Reference proteome</keyword>
<reference evidence="3" key="1">
    <citation type="submission" date="2022-04" db="EMBL/GenBank/DDBJ databases">
        <title>Hymenobacter sp. isolated from the air.</title>
        <authorList>
            <person name="Won M."/>
            <person name="Lee C.-M."/>
            <person name="Woen H.-Y."/>
            <person name="Kwon S.-W."/>
        </authorList>
    </citation>
    <scope>NUCLEOTIDE SEQUENCE</scope>
    <source>
        <strain evidence="3">5116S-3</strain>
    </source>
</reference>
<dbReference type="AlphaFoldDB" id="A0A8T9Q0Q4"/>
<protein>
    <recommendedName>
        <fullName evidence="2">SWIM-type domain-containing protein</fullName>
    </recommendedName>
</protein>
<organism evidence="3 4">
    <name type="scientific">Hymenobacter cellulosilyticus</name>
    <dbReference type="NCBI Taxonomy" id="2932248"/>
    <lineage>
        <taxon>Bacteria</taxon>
        <taxon>Pseudomonadati</taxon>
        <taxon>Bacteroidota</taxon>
        <taxon>Cytophagia</taxon>
        <taxon>Cytophagales</taxon>
        <taxon>Hymenobacteraceae</taxon>
        <taxon>Hymenobacter</taxon>
    </lineage>
</organism>
<dbReference type="GO" id="GO:0008270">
    <property type="term" value="F:zinc ion binding"/>
    <property type="evidence" value="ECO:0007669"/>
    <property type="project" value="UniProtKB-KW"/>
</dbReference>